<gene>
    <name evidence="3" type="ORF">PSTG_13536</name>
</gene>
<reference evidence="4" key="1">
    <citation type="submission" date="2014-03" db="EMBL/GenBank/DDBJ databases">
        <title>The Genome Sequence of Puccinia striiformis f. sp. tritici PST-78.</title>
        <authorList>
            <consortium name="The Broad Institute Genome Sequencing Platform"/>
            <person name="Cuomo C."/>
            <person name="Hulbert S."/>
            <person name="Chen X."/>
            <person name="Walker B."/>
            <person name="Young S.K."/>
            <person name="Zeng Q."/>
            <person name="Gargeya S."/>
            <person name="Fitzgerald M."/>
            <person name="Haas B."/>
            <person name="Abouelleil A."/>
            <person name="Alvarado L."/>
            <person name="Arachchi H.M."/>
            <person name="Berlin A.M."/>
            <person name="Chapman S.B."/>
            <person name="Goldberg J."/>
            <person name="Griggs A."/>
            <person name="Gujja S."/>
            <person name="Hansen M."/>
            <person name="Howarth C."/>
            <person name="Imamovic A."/>
            <person name="Larimer J."/>
            <person name="McCowan C."/>
            <person name="Montmayeur A."/>
            <person name="Murphy C."/>
            <person name="Neiman D."/>
            <person name="Pearson M."/>
            <person name="Priest M."/>
            <person name="Roberts A."/>
            <person name="Saif S."/>
            <person name="Shea T."/>
            <person name="Sisk P."/>
            <person name="Sykes S."/>
            <person name="Wortman J."/>
            <person name="Nusbaum C."/>
            <person name="Birren B."/>
        </authorList>
    </citation>
    <scope>NUCLEOTIDE SEQUENCE [LARGE SCALE GENOMIC DNA]</scope>
    <source>
        <strain evidence="4">race PST-78</strain>
    </source>
</reference>
<evidence type="ECO:0000256" key="1">
    <source>
        <dbReference type="SAM" id="MobiDB-lite"/>
    </source>
</evidence>
<protein>
    <recommendedName>
        <fullName evidence="2">VHS domain-containing protein</fullName>
    </recommendedName>
</protein>
<dbReference type="AlphaFoldDB" id="A0A0L0V248"/>
<dbReference type="InterPro" id="IPR002014">
    <property type="entry name" value="VHS_dom"/>
</dbReference>
<dbReference type="PANTHER" id="PTHR47789:SF2">
    <property type="entry name" value="VHS DOMAIN-CONTAINING PROTEIN"/>
    <property type="match status" value="1"/>
</dbReference>
<dbReference type="GO" id="GO:0043130">
    <property type="term" value="F:ubiquitin binding"/>
    <property type="evidence" value="ECO:0007669"/>
    <property type="project" value="InterPro"/>
</dbReference>
<dbReference type="PANTHER" id="PTHR47789">
    <property type="entry name" value="LAS SEVENTEEN-BINDING PROTEIN 5"/>
    <property type="match status" value="1"/>
</dbReference>
<dbReference type="PROSITE" id="PS50179">
    <property type="entry name" value="VHS"/>
    <property type="match status" value="1"/>
</dbReference>
<evidence type="ECO:0000259" key="2">
    <source>
        <dbReference type="PROSITE" id="PS50179"/>
    </source>
</evidence>
<feature type="compositionally biased region" description="Low complexity" evidence="1">
    <location>
        <begin position="412"/>
        <end position="423"/>
    </location>
</feature>
<dbReference type="SUPFAM" id="SSF89009">
    <property type="entry name" value="GAT-like domain"/>
    <property type="match status" value="1"/>
</dbReference>
<dbReference type="GO" id="GO:0007015">
    <property type="term" value="P:actin filament organization"/>
    <property type="evidence" value="ECO:0007669"/>
    <property type="project" value="InterPro"/>
</dbReference>
<proteinExistence type="predicted"/>
<organism evidence="3 4">
    <name type="scientific">Puccinia striiformis f. sp. tritici PST-78</name>
    <dbReference type="NCBI Taxonomy" id="1165861"/>
    <lineage>
        <taxon>Eukaryota</taxon>
        <taxon>Fungi</taxon>
        <taxon>Dikarya</taxon>
        <taxon>Basidiomycota</taxon>
        <taxon>Pucciniomycotina</taxon>
        <taxon>Pucciniomycetes</taxon>
        <taxon>Pucciniales</taxon>
        <taxon>Pucciniaceae</taxon>
        <taxon>Puccinia</taxon>
    </lineage>
</organism>
<dbReference type="GO" id="GO:0007034">
    <property type="term" value="P:vacuolar transport"/>
    <property type="evidence" value="ECO:0007669"/>
    <property type="project" value="UniProtKB-ARBA"/>
</dbReference>
<dbReference type="EMBL" id="AJIL01000146">
    <property type="protein sequence ID" value="KNE93044.1"/>
    <property type="molecule type" value="Genomic_DNA"/>
</dbReference>
<feature type="region of interest" description="Disordered" evidence="1">
    <location>
        <begin position="300"/>
        <end position="339"/>
    </location>
</feature>
<name>A0A0L0V248_9BASI</name>
<comment type="caution">
    <text evidence="3">The sequence shown here is derived from an EMBL/GenBank/DDBJ whole genome shotgun (WGS) entry which is preliminary data.</text>
</comment>
<dbReference type="SMART" id="SM00288">
    <property type="entry name" value="VHS"/>
    <property type="match status" value="1"/>
</dbReference>
<keyword evidence="4" id="KW-1185">Reference proteome</keyword>
<dbReference type="Gene3D" id="1.25.40.90">
    <property type="match status" value="1"/>
</dbReference>
<dbReference type="CDD" id="cd21383">
    <property type="entry name" value="GAT_GGA_Tom1-like"/>
    <property type="match status" value="1"/>
</dbReference>
<dbReference type="InterPro" id="IPR008942">
    <property type="entry name" value="ENTH_VHS"/>
</dbReference>
<evidence type="ECO:0000313" key="3">
    <source>
        <dbReference type="EMBL" id="KNE93044.1"/>
    </source>
</evidence>
<dbReference type="InterPro" id="IPR045007">
    <property type="entry name" value="LSB5"/>
</dbReference>
<accession>A0A0L0V248</accession>
<sequence length="581" mass="66269">MRFSQQPASPPSGYNSNSAYPERLKMIKQPNLFSRLLLLPQQHQQQDHSIELTIEWATQDESHLKQWSHLFELADRLSKSEPDGKLAIKSLKKLIRSNSNHSVQIRAIRLTVILVLNSSDRFRLLVVKKLLYVLEEVYHKSTKHDKLLPVKEILFSAFSVLGHEFQHDEDLRGFTNFYNKIKPIEAPLNGTALNETDGIFTPIVTPVPTSQESIQAQQPIYTSHPLNGPTIPALRDVRAEAEVARSNARLLIEALAFTPPSEMESNEIIQEFHAKCLQSQNQLMDDIPWATEQATQARQYQNQLEKDQSEEVGVGRVNPYSSTHTSTNSEEEDEGGNTKEEELLSLLLAVNNELVDGFRQYDELESLARNEREIRLVEERSKIETRYDRTSHSFLDPNDHHHHHHRSQRTDASGSSSNASPRPSIDRDSTGHSPSHHHHSPSPNHTPTLLPQVKGYSIDDNEDTPPIMTPNHHSTPIDPEFYISSSSSTTNIHKPNTPISDTHFHHQQQQKDMNGEVILNPIKPSQKALGKMRRFSTRMNSVDHSESNSMGYDSNILDLAINSHHHHQQQQHSQQHYQQHI</sequence>
<dbReference type="OrthoDB" id="10255964at2759"/>
<dbReference type="Proteomes" id="UP000054564">
    <property type="component" value="Unassembled WGS sequence"/>
</dbReference>
<dbReference type="SUPFAM" id="SSF48464">
    <property type="entry name" value="ENTH/VHS domain"/>
    <property type="match status" value="1"/>
</dbReference>
<dbReference type="GO" id="GO:0030479">
    <property type="term" value="C:actin cortical patch"/>
    <property type="evidence" value="ECO:0007669"/>
    <property type="project" value="TreeGrafter"/>
</dbReference>
<dbReference type="GO" id="GO:0051666">
    <property type="term" value="P:actin cortical patch localization"/>
    <property type="evidence" value="ECO:0007669"/>
    <property type="project" value="TreeGrafter"/>
</dbReference>
<feature type="region of interest" description="Disordered" evidence="1">
    <location>
        <begin position="385"/>
        <end position="477"/>
    </location>
</feature>
<dbReference type="GO" id="GO:0006897">
    <property type="term" value="P:endocytosis"/>
    <property type="evidence" value="ECO:0007669"/>
    <property type="project" value="InterPro"/>
</dbReference>
<feature type="domain" description="VHS" evidence="2">
    <location>
        <begin position="57"/>
        <end position="182"/>
    </location>
</feature>
<dbReference type="Pfam" id="PF00790">
    <property type="entry name" value="VHS"/>
    <property type="match status" value="1"/>
</dbReference>
<evidence type="ECO:0000313" key="4">
    <source>
        <dbReference type="Proteomes" id="UP000054564"/>
    </source>
</evidence>
<dbReference type="STRING" id="1165861.A0A0L0V248"/>
<dbReference type="GO" id="GO:0035091">
    <property type="term" value="F:phosphatidylinositol binding"/>
    <property type="evidence" value="ECO:0007669"/>
    <property type="project" value="InterPro"/>
</dbReference>